<sequence>MGEEPEEEILQENSSRTFKGKSEVSIVTNSSTDFSGSAPKSFGGESSSDPYQGNAFLFIRVNSITTLAQKLNKLEEEIQGYSSNFNGKFITLEQRILKMEEILESNKRLEQRILKIEKLIETNKSVEKEVNEIEKYVESNHHAHFDSEALYMEVQDRAHRSKNIIIYDVQESQSEEYSVRISFDKQQCQKVLDSLNVQTEEFKVIRLGRPSNKPRPLKVFFLYNNIALACLKNKRKLLSQQSPIRLSADLTPAQREYVEKLYQELE</sequence>
<evidence type="ECO:0000256" key="2">
    <source>
        <dbReference type="SAM" id="MobiDB-lite"/>
    </source>
</evidence>
<evidence type="ECO:0000313" key="4">
    <source>
        <dbReference type="Proteomes" id="UP001153737"/>
    </source>
</evidence>
<evidence type="ECO:0000256" key="1">
    <source>
        <dbReference type="SAM" id="Coils"/>
    </source>
</evidence>
<accession>A0A9N9X1N1</accession>
<name>A0A9N9X1N1_PHACE</name>
<dbReference type="Proteomes" id="UP001153737">
    <property type="component" value="Chromosome 5"/>
</dbReference>
<reference evidence="3" key="2">
    <citation type="submission" date="2022-10" db="EMBL/GenBank/DDBJ databases">
        <authorList>
            <consortium name="ENA_rothamsted_submissions"/>
            <consortium name="culmorum"/>
            <person name="King R."/>
        </authorList>
    </citation>
    <scope>NUCLEOTIDE SEQUENCE</scope>
</reference>
<feature type="compositionally biased region" description="Acidic residues" evidence="2">
    <location>
        <begin position="1"/>
        <end position="10"/>
    </location>
</feature>
<dbReference type="EMBL" id="OU896711">
    <property type="protein sequence ID" value="CAG9821972.1"/>
    <property type="molecule type" value="Genomic_DNA"/>
</dbReference>
<organism evidence="3 4">
    <name type="scientific">Phaedon cochleariae</name>
    <name type="common">Mustard beetle</name>
    <dbReference type="NCBI Taxonomy" id="80249"/>
    <lineage>
        <taxon>Eukaryota</taxon>
        <taxon>Metazoa</taxon>
        <taxon>Ecdysozoa</taxon>
        <taxon>Arthropoda</taxon>
        <taxon>Hexapoda</taxon>
        <taxon>Insecta</taxon>
        <taxon>Pterygota</taxon>
        <taxon>Neoptera</taxon>
        <taxon>Endopterygota</taxon>
        <taxon>Coleoptera</taxon>
        <taxon>Polyphaga</taxon>
        <taxon>Cucujiformia</taxon>
        <taxon>Chrysomeloidea</taxon>
        <taxon>Chrysomelidae</taxon>
        <taxon>Chrysomelinae</taxon>
        <taxon>Chrysomelini</taxon>
        <taxon>Phaedon</taxon>
    </lineage>
</organism>
<dbReference type="AlphaFoldDB" id="A0A9N9X1N1"/>
<protein>
    <submittedName>
        <fullName evidence="3">Uncharacterized protein</fullName>
    </submittedName>
</protein>
<evidence type="ECO:0000313" key="3">
    <source>
        <dbReference type="EMBL" id="CAG9821972.1"/>
    </source>
</evidence>
<gene>
    <name evidence="3" type="ORF">PHAECO_LOCUS9539</name>
</gene>
<feature type="region of interest" description="Disordered" evidence="2">
    <location>
        <begin position="1"/>
        <end position="24"/>
    </location>
</feature>
<proteinExistence type="predicted"/>
<dbReference type="OrthoDB" id="6740745at2759"/>
<reference evidence="3" key="1">
    <citation type="submission" date="2022-01" db="EMBL/GenBank/DDBJ databases">
        <authorList>
            <person name="King R."/>
        </authorList>
    </citation>
    <scope>NUCLEOTIDE SEQUENCE</scope>
</reference>
<keyword evidence="1" id="KW-0175">Coiled coil</keyword>
<feature type="coiled-coil region" evidence="1">
    <location>
        <begin position="64"/>
        <end position="136"/>
    </location>
</feature>
<keyword evidence="4" id="KW-1185">Reference proteome</keyword>